<dbReference type="Proteomes" id="UP001282288">
    <property type="component" value="Unassembled WGS sequence"/>
</dbReference>
<dbReference type="Proteomes" id="UP001272987">
    <property type="component" value="Unassembled WGS sequence"/>
</dbReference>
<keyword evidence="4" id="KW-1185">Reference proteome</keyword>
<evidence type="ECO:0000313" key="2">
    <source>
        <dbReference type="EMBL" id="MDX2967037.1"/>
    </source>
</evidence>
<keyword evidence="2" id="KW-0378">Hydrolase</keyword>
<evidence type="ECO:0000313" key="5">
    <source>
        <dbReference type="Proteomes" id="UP001282288"/>
    </source>
</evidence>
<name>A0AAP6EL83_9ACTN</name>
<organism evidence="2 5">
    <name type="scientific">Streptomyces acidiscabies</name>
    <dbReference type="NCBI Taxonomy" id="42234"/>
    <lineage>
        <taxon>Bacteria</taxon>
        <taxon>Bacillati</taxon>
        <taxon>Actinomycetota</taxon>
        <taxon>Actinomycetes</taxon>
        <taxon>Kitasatosporales</taxon>
        <taxon>Streptomycetaceae</taxon>
        <taxon>Streptomyces</taxon>
    </lineage>
</organism>
<dbReference type="EMBL" id="JARAWP010000015">
    <property type="protein sequence ID" value="MDX3021338.1"/>
    <property type="molecule type" value="Genomic_DNA"/>
</dbReference>
<reference evidence="2 4" key="1">
    <citation type="journal article" date="2023" name="Microb. Genom.">
        <title>Mesoterricola silvestris gen. nov., sp. nov., Mesoterricola sediminis sp. nov., Geothrix oryzae sp. nov., Geothrix edaphica sp. nov., Geothrix rubra sp. nov., and Geothrix limicola sp. nov., six novel members of Acidobacteriota isolated from soils.</title>
        <authorList>
            <person name="Weisberg A.J."/>
            <person name="Pearce E."/>
            <person name="Kramer C.G."/>
            <person name="Chang J.H."/>
            <person name="Clarke C.R."/>
        </authorList>
    </citation>
    <scope>NUCLEOTIDE SEQUENCE</scope>
    <source>
        <strain evidence="3 4">NB05-1H</strain>
        <strain evidence="2">NRRL_B-16521</strain>
    </source>
</reference>
<sequence>MRDVAFGLEGLFPADPPSLQARRTMWEGDLDLFASHSETRGPGRDITFLLAHDRSATWGIPGAPALRSLIIERDQYAGLYLFSVAPHSLTALGQAWLIARGCPREPILRLPDGLLEPADDATRALEEQLWSSGDGLAVHDSWSDLPATWMIVQDPAAEVLPVRVLLEVPDYDAGTYTLTEGAFVSVADAREWLEGDRDTPMPQPPGPGFTERRARAASARSPHTPDPAAGPCRERPPAGPDASGGPGRSR</sequence>
<protein>
    <submittedName>
        <fullName evidence="2">Glycosyl hydrolase</fullName>
    </submittedName>
</protein>
<dbReference type="RefSeq" id="WP_010349937.1">
    <property type="nucleotide sequence ID" value="NZ_BCMK01000191.1"/>
</dbReference>
<evidence type="ECO:0000256" key="1">
    <source>
        <dbReference type="SAM" id="MobiDB-lite"/>
    </source>
</evidence>
<accession>A0AAP6EL83</accession>
<dbReference type="GO" id="GO:0016787">
    <property type="term" value="F:hydrolase activity"/>
    <property type="evidence" value="ECO:0007669"/>
    <property type="project" value="UniProtKB-KW"/>
</dbReference>
<feature type="region of interest" description="Disordered" evidence="1">
    <location>
        <begin position="194"/>
        <end position="250"/>
    </location>
</feature>
<dbReference type="AlphaFoldDB" id="A0AAP6EL83"/>
<dbReference type="EMBL" id="JARAWC010000078">
    <property type="protein sequence ID" value="MDX2967037.1"/>
    <property type="molecule type" value="Genomic_DNA"/>
</dbReference>
<gene>
    <name evidence="2" type="ORF">PV399_46195</name>
    <name evidence="3" type="ORF">PV666_26105</name>
</gene>
<dbReference type="GeneID" id="69810935"/>
<evidence type="ECO:0000313" key="3">
    <source>
        <dbReference type="EMBL" id="MDX3021338.1"/>
    </source>
</evidence>
<comment type="caution">
    <text evidence="2">The sequence shown here is derived from an EMBL/GenBank/DDBJ whole genome shotgun (WGS) entry which is preliminary data.</text>
</comment>
<proteinExistence type="predicted"/>
<evidence type="ECO:0000313" key="4">
    <source>
        <dbReference type="Proteomes" id="UP001272987"/>
    </source>
</evidence>